<evidence type="ECO:0008006" key="3">
    <source>
        <dbReference type="Google" id="ProtNLM"/>
    </source>
</evidence>
<protein>
    <recommendedName>
        <fullName evidence="3">Addiction module protein</fullName>
    </recommendedName>
</protein>
<dbReference type="Pfam" id="PF09720">
    <property type="entry name" value="Unstab_antitox"/>
    <property type="match status" value="1"/>
</dbReference>
<dbReference type="InterPro" id="IPR013406">
    <property type="entry name" value="CHP02574_addiction_mod"/>
</dbReference>
<evidence type="ECO:0000313" key="2">
    <source>
        <dbReference type="Proteomes" id="UP001500279"/>
    </source>
</evidence>
<proteinExistence type="predicted"/>
<name>A0ABN1KA56_9BURK</name>
<accession>A0ABN1KA56</accession>
<dbReference type="Proteomes" id="UP001500279">
    <property type="component" value="Unassembled WGS sequence"/>
</dbReference>
<gene>
    <name evidence="1" type="ORF">GCM10009107_41630</name>
</gene>
<keyword evidence="2" id="KW-1185">Reference proteome</keyword>
<dbReference type="EMBL" id="BAAAEW010000026">
    <property type="protein sequence ID" value="GAA0759807.1"/>
    <property type="molecule type" value="Genomic_DNA"/>
</dbReference>
<evidence type="ECO:0000313" key="1">
    <source>
        <dbReference type="EMBL" id="GAA0759807.1"/>
    </source>
</evidence>
<comment type="caution">
    <text evidence="1">The sequence shown here is derived from an EMBL/GenBank/DDBJ whole genome shotgun (WGS) entry which is preliminary data.</text>
</comment>
<organism evidence="1 2">
    <name type="scientific">Ideonella azotifigens</name>
    <dbReference type="NCBI Taxonomy" id="513160"/>
    <lineage>
        <taxon>Bacteria</taxon>
        <taxon>Pseudomonadati</taxon>
        <taxon>Pseudomonadota</taxon>
        <taxon>Betaproteobacteria</taxon>
        <taxon>Burkholderiales</taxon>
        <taxon>Sphaerotilaceae</taxon>
        <taxon>Ideonella</taxon>
    </lineage>
</organism>
<reference evidence="1 2" key="1">
    <citation type="journal article" date="2019" name="Int. J. Syst. Evol. Microbiol.">
        <title>The Global Catalogue of Microorganisms (GCM) 10K type strain sequencing project: providing services to taxonomists for standard genome sequencing and annotation.</title>
        <authorList>
            <consortium name="The Broad Institute Genomics Platform"/>
            <consortium name="The Broad Institute Genome Sequencing Center for Infectious Disease"/>
            <person name="Wu L."/>
            <person name="Ma J."/>
        </authorList>
    </citation>
    <scope>NUCLEOTIDE SEQUENCE [LARGE SCALE GENOMIC DNA]</scope>
    <source>
        <strain evidence="1 2">JCM 15503</strain>
    </source>
</reference>
<sequence length="85" mass="9465">MLVPRHQPGGIMTIPAHDLAAEVLDLPAEERARILELLIASFEPKSSAQKAWMSLALRRREEVRNGKVAMIPGDEALERVRARLA</sequence>